<evidence type="ECO:0000313" key="2">
    <source>
        <dbReference type="Proteomes" id="UP000239907"/>
    </source>
</evidence>
<protein>
    <recommendedName>
        <fullName evidence="3">DUF3450 domain-containing protein</fullName>
    </recommendedName>
</protein>
<keyword evidence="2" id="KW-1185">Reference proteome</keyword>
<sequence length="262" mass="29865">MILVASRSSEQIHRVKFLITSLLFVVMNGLLTAGNEPEMTPQQAQQKIEAWLVLEKSLAEERKDFRRRQVSIEQLLGVYVTELDLLEEGISAAGGLIEESDAELEKIKLSITRYRESRNLLRLKVDRQSLRLLEIMNRFPRPLRDELVTEQLSLGDRSTKLRARVLAMVAVVKSTMKFNQVITYSEEVKVVDGVERQLQVLYLGLGRGYYVSGDTAGIAEVSSTGWKWSRKDQYRNAIARAIGVYQKTTRPELVKLPIQLSK</sequence>
<dbReference type="InterPro" id="IPR016866">
    <property type="entry name" value="UCP028069"/>
</dbReference>
<dbReference type="OrthoDB" id="197013at2"/>
<gene>
    <name evidence="1" type="ORF">BSZ32_16140</name>
</gene>
<evidence type="ECO:0000313" key="1">
    <source>
        <dbReference type="EMBL" id="PQJ29861.1"/>
    </source>
</evidence>
<dbReference type="Proteomes" id="UP000239907">
    <property type="component" value="Unassembled WGS sequence"/>
</dbReference>
<name>A0A2S7U5Z5_9BACT</name>
<dbReference type="Pfam" id="PF11932">
    <property type="entry name" value="DUF3450"/>
    <property type="match status" value="1"/>
</dbReference>
<dbReference type="EMBL" id="MQWA01000001">
    <property type="protein sequence ID" value="PQJ29861.1"/>
    <property type="molecule type" value="Genomic_DNA"/>
</dbReference>
<accession>A0A2S7U5Z5</accession>
<comment type="caution">
    <text evidence="1">The sequence shown here is derived from an EMBL/GenBank/DDBJ whole genome shotgun (WGS) entry which is preliminary data.</text>
</comment>
<reference evidence="1 2" key="1">
    <citation type="submission" date="2016-12" db="EMBL/GenBank/DDBJ databases">
        <title>Study of bacterial adaptation to deep sea.</title>
        <authorList>
            <person name="Song J."/>
            <person name="Yoshizawa S."/>
            <person name="Kogure K."/>
        </authorList>
    </citation>
    <scope>NUCLEOTIDE SEQUENCE [LARGE SCALE GENOMIC DNA]</scope>
    <source>
        <strain evidence="1 2">SAORIC-165</strain>
    </source>
</reference>
<proteinExistence type="predicted"/>
<organism evidence="1 2">
    <name type="scientific">Rubritalea profundi</name>
    <dbReference type="NCBI Taxonomy" id="1658618"/>
    <lineage>
        <taxon>Bacteria</taxon>
        <taxon>Pseudomonadati</taxon>
        <taxon>Verrucomicrobiota</taxon>
        <taxon>Verrucomicrobiia</taxon>
        <taxon>Verrucomicrobiales</taxon>
        <taxon>Rubritaleaceae</taxon>
        <taxon>Rubritalea</taxon>
    </lineage>
</organism>
<dbReference type="AlphaFoldDB" id="A0A2S7U5Z5"/>
<evidence type="ECO:0008006" key="3">
    <source>
        <dbReference type="Google" id="ProtNLM"/>
    </source>
</evidence>